<evidence type="ECO:0000313" key="6">
    <source>
        <dbReference type="Proteomes" id="UP000469292"/>
    </source>
</evidence>
<reference evidence="5 6" key="1">
    <citation type="submission" date="2019-09" db="EMBL/GenBank/DDBJ databases">
        <title>Phylogenetic characterization of a novel taxon of the genus Bifidobacterium: Bifidobacterium choloepi sp. nov.</title>
        <authorList>
            <person name="Modesto M."/>
            <person name="Satti M."/>
        </authorList>
    </citation>
    <scope>NUCLEOTIDE SEQUENCE [LARGE SCALE GENOMIC DNA]</scope>
    <source>
        <strain evidence="5 6">BRDM6</strain>
    </source>
</reference>
<feature type="region of interest" description="Disordered" evidence="3">
    <location>
        <begin position="362"/>
        <end position="400"/>
    </location>
</feature>
<feature type="domain" description="Carbohydrate kinase PfkB" evidence="4">
    <location>
        <begin position="19"/>
        <end position="322"/>
    </location>
</feature>
<evidence type="ECO:0000313" key="5">
    <source>
        <dbReference type="EMBL" id="NEG69793.1"/>
    </source>
</evidence>
<name>A0A6I5NHK0_9BIFI</name>
<sequence length="400" mass="43268">MLSDFIARFHIQHDHEPTVISLGQVWIDVMMDVAEVPKPGEFIATTHVSRAVSGSYRILQAASRMGALTESAGIIGTGPCANMILEHLRRSKIVHTGPTNSHLDNGFRIVLNDGAKKTFVATYGAEAMGRPDTFAGVHPEEGDVVYISGNALMNETAISVNEFIRRPECAPERRNFRIVINPTNTLSLVSDQLLEHMVLAKPIWSLNRQEARTLSRRLGIEIDESRTMTVNGGFDESMRMLAEALADALRAPIVLRAGSRGAWVSRDGRRLVHIEGFETKATHTRSAGPVHTGALCALLAEGWDLEDAVQIANAAASIAIVRNKHGVPLCPTFEEATALAATAIEREDDSSTTFEKLKAALKDTDAELDEPPVGGHARPSAPDDGPVDTTFVDLAGDDAE</sequence>
<protein>
    <submittedName>
        <fullName evidence="5">Sugar kinase</fullName>
    </submittedName>
</protein>
<dbReference type="GO" id="GO:0016301">
    <property type="term" value="F:kinase activity"/>
    <property type="evidence" value="ECO:0007669"/>
    <property type="project" value="UniProtKB-KW"/>
</dbReference>
<dbReference type="PANTHER" id="PTHR10584:SF166">
    <property type="entry name" value="RIBOKINASE"/>
    <property type="match status" value="1"/>
</dbReference>
<proteinExistence type="predicted"/>
<dbReference type="Pfam" id="PF00294">
    <property type="entry name" value="PfkB"/>
    <property type="match status" value="1"/>
</dbReference>
<dbReference type="SUPFAM" id="SSF53613">
    <property type="entry name" value="Ribokinase-like"/>
    <property type="match status" value="1"/>
</dbReference>
<dbReference type="AlphaFoldDB" id="A0A6I5NHK0"/>
<keyword evidence="6" id="KW-1185">Reference proteome</keyword>
<evidence type="ECO:0000259" key="4">
    <source>
        <dbReference type="Pfam" id="PF00294"/>
    </source>
</evidence>
<dbReference type="GO" id="GO:0005829">
    <property type="term" value="C:cytosol"/>
    <property type="evidence" value="ECO:0007669"/>
    <property type="project" value="TreeGrafter"/>
</dbReference>
<dbReference type="InterPro" id="IPR029056">
    <property type="entry name" value="Ribokinase-like"/>
</dbReference>
<organism evidence="5 6">
    <name type="scientific">Bifidobacterium choloepi</name>
    <dbReference type="NCBI Taxonomy" id="2614131"/>
    <lineage>
        <taxon>Bacteria</taxon>
        <taxon>Bacillati</taxon>
        <taxon>Actinomycetota</taxon>
        <taxon>Actinomycetes</taxon>
        <taxon>Bifidobacteriales</taxon>
        <taxon>Bifidobacteriaceae</taxon>
        <taxon>Bifidobacterium</taxon>
    </lineage>
</organism>
<accession>A0A6I5NHK0</accession>
<dbReference type="Proteomes" id="UP000469292">
    <property type="component" value="Unassembled WGS sequence"/>
</dbReference>
<dbReference type="EMBL" id="VYSG01000001">
    <property type="protein sequence ID" value="NEG69793.1"/>
    <property type="molecule type" value="Genomic_DNA"/>
</dbReference>
<comment type="caution">
    <text evidence="5">The sequence shown here is derived from an EMBL/GenBank/DDBJ whole genome shotgun (WGS) entry which is preliminary data.</text>
</comment>
<evidence type="ECO:0000256" key="3">
    <source>
        <dbReference type="SAM" id="MobiDB-lite"/>
    </source>
</evidence>
<keyword evidence="2 5" id="KW-0418">Kinase</keyword>
<dbReference type="InterPro" id="IPR011611">
    <property type="entry name" value="PfkB_dom"/>
</dbReference>
<gene>
    <name evidence="5" type="ORF">F6S87_04065</name>
</gene>
<dbReference type="PANTHER" id="PTHR10584">
    <property type="entry name" value="SUGAR KINASE"/>
    <property type="match status" value="1"/>
</dbReference>
<evidence type="ECO:0000256" key="1">
    <source>
        <dbReference type="ARBA" id="ARBA00022679"/>
    </source>
</evidence>
<keyword evidence="1" id="KW-0808">Transferase</keyword>
<evidence type="ECO:0000256" key="2">
    <source>
        <dbReference type="ARBA" id="ARBA00022777"/>
    </source>
</evidence>
<dbReference type="Gene3D" id="3.40.1190.20">
    <property type="match status" value="1"/>
</dbReference>